<evidence type="ECO:0000256" key="1">
    <source>
        <dbReference type="SAM" id="MobiDB-lite"/>
    </source>
</evidence>
<protein>
    <recommendedName>
        <fullName evidence="2">2EXR domain-containing protein</fullName>
    </recommendedName>
</protein>
<dbReference type="InterPro" id="IPR045518">
    <property type="entry name" value="2EXR"/>
</dbReference>
<evidence type="ECO:0000259" key="2">
    <source>
        <dbReference type="Pfam" id="PF20150"/>
    </source>
</evidence>
<sequence length="324" mass="36749">MSRPERIERGCRKLPTETLVPSRPFEMDRADFYAPYGPKIIKDSPPPTSRPATDGYFHPFKRLPAEIRANIWNMALGHRILKTKLFTRTEPSGVESRNLWDRVRPRPIVTPTPGLLRDVLETQSLRLSCWEAHNELRRLLPDRLPVRVTRRQTVLVPYCRERDVISFTQISHQISQCLDGTFAADIRILEKLTAGVPMDAKNLRSLRRPQVVFSEELCCLLYPEIVCLLEGHQVLQPAVDINPAFLNYQPPDPAAEEENHPPFYLRLQFLPVRRDGSVDWLCVGPDGERAVKDAGDSSDEAGYGPCRCGTSGDEEEAGESSHDS</sequence>
<dbReference type="Pfam" id="PF20150">
    <property type="entry name" value="2EXR"/>
    <property type="match status" value="1"/>
</dbReference>
<accession>A0AAE0KKC1</accession>
<gene>
    <name evidence="3" type="ORF">B0H63DRAFT_477547</name>
</gene>
<dbReference type="Proteomes" id="UP001285441">
    <property type="component" value="Unassembled WGS sequence"/>
</dbReference>
<comment type="caution">
    <text evidence="3">The sequence shown here is derived from an EMBL/GenBank/DDBJ whole genome shotgun (WGS) entry which is preliminary data.</text>
</comment>
<dbReference type="EMBL" id="JAULSW010000006">
    <property type="protein sequence ID" value="KAK3377626.1"/>
    <property type="molecule type" value="Genomic_DNA"/>
</dbReference>
<reference evidence="3" key="1">
    <citation type="journal article" date="2023" name="Mol. Phylogenet. Evol.">
        <title>Genome-scale phylogeny and comparative genomics of the fungal order Sordariales.</title>
        <authorList>
            <person name="Hensen N."/>
            <person name="Bonometti L."/>
            <person name="Westerberg I."/>
            <person name="Brannstrom I.O."/>
            <person name="Guillou S."/>
            <person name="Cros-Aarteil S."/>
            <person name="Calhoun S."/>
            <person name="Haridas S."/>
            <person name="Kuo A."/>
            <person name="Mondo S."/>
            <person name="Pangilinan J."/>
            <person name="Riley R."/>
            <person name="LaButti K."/>
            <person name="Andreopoulos B."/>
            <person name="Lipzen A."/>
            <person name="Chen C."/>
            <person name="Yan M."/>
            <person name="Daum C."/>
            <person name="Ng V."/>
            <person name="Clum A."/>
            <person name="Steindorff A."/>
            <person name="Ohm R.A."/>
            <person name="Martin F."/>
            <person name="Silar P."/>
            <person name="Natvig D.O."/>
            <person name="Lalanne C."/>
            <person name="Gautier V."/>
            <person name="Ament-Velasquez S.L."/>
            <person name="Kruys A."/>
            <person name="Hutchinson M.I."/>
            <person name="Powell A.J."/>
            <person name="Barry K."/>
            <person name="Miller A.N."/>
            <person name="Grigoriev I.V."/>
            <person name="Debuchy R."/>
            <person name="Gladieux P."/>
            <person name="Hiltunen Thoren M."/>
            <person name="Johannesson H."/>
        </authorList>
    </citation>
    <scope>NUCLEOTIDE SEQUENCE</scope>
    <source>
        <strain evidence="3">CBS 232.78</strain>
    </source>
</reference>
<proteinExistence type="predicted"/>
<name>A0AAE0KKC1_9PEZI</name>
<keyword evidence="4" id="KW-1185">Reference proteome</keyword>
<organism evidence="3 4">
    <name type="scientific">Podospora didyma</name>
    <dbReference type="NCBI Taxonomy" id="330526"/>
    <lineage>
        <taxon>Eukaryota</taxon>
        <taxon>Fungi</taxon>
        <taxon>Dikarya</taxon>
        <taxon>Ascomycota</taxon>
        <taxon>Pezizomycotina</taxon>
        <taxon>Sordariomycetes</taxon>
        <taxon>Sordariomycetidae</taxon>
        <taxon>Sordariales</taxon>
        <taxon>Podosporaceae</taxon>
        <taxon>Podospora</taxon>
    </lineage>
</organism>
<feature type="domain" description="2EXR" evidence="2">
    <location>
        <begin position="57"/>
        <end position="165"/>
    </location>
</feature>
<dbReference type="AlphaFoldDB" id="A0AAE0KKC1"/>
<evidence type="ECO:0000313" key="4">
    <source>
        <dbReference type="Proteomes" id="UP001285441"/>
    </source>
</evidence>
<evidence type="ECO:0000313" key="3">
    <source>
        <dbReference type="EMBL" id="KAK3377626.1"/>
    </source>
</evidence>
<feature type="region of interest" description="Disordered" evidence="1">
    <location>
        <begin position="288"/>
        <end position="324"/>
    </location>
</feature>
<reference evidence="3" key="2">
    <citation type="submission" date="2023-06" db="EMBL/GenBank/DDBJ databases">
        <authorList>
            <consortium name="Lawrence Berkeley National Laboratory"/>
            <person name="Haridas S."/>
            <person name="Hensen N."/>
            <person name="Bonometti L."/>
            <person name="Westerberg I."/>
            <person name="Brannstrom I.O."/>
            <person name="Guillou S."/>
            <person name="Cros-Aarteil S."/>
            <person name="Calhoun S."/>
            <person name="Kuo A."/>
            <person name="Mondo S."/>
            <person name="Pangilinan J."/>
            <person name="Riley R."/>
            <person name="LaButti K."/>
            <person name="Andreopoulos B."/>
            <person name="Lipzen A."/>
            <person name="Chen C."/>
            <person name="Yanf M."/>
            <person name="Daum C."/>
            <person name="Ng V."/>
            <person name="Clum A."/>
            <person name="Steindorff A."/>
            <person name="Ohm R."/>
            <person name="Martin F."/>
            <person name="Silar P."/>
            <person name="Natvig D."/>
            <person name="Lalanne C."/>
            <person name="Gautier V."/>
            <person name="Ament-velasquez S.L."/>
            <person name="Kruys A."/>
            <person name="Hutchinson M.I."/>
            <person name="Powell A.J."/>
            <person name="Barry K."/>
            <person name="Miller A.N."/>
            <person name="Grigoriev I.V."/>
            <person name="Debuchy R."/>
            <person name="Gladieux P."/>
            <person name="Thoren M.H."/>
            <person name="Johannesson H."/>
        </authorList>
    </citation>
    <scope>NUCLEOTIDE SEQUENCE</scope>
    <source>
        <strain evidence="3">CBS 232.78</strain>
    </source>
</reference>